<dbReference type="PANTHER" id="PTHR35601:SF1">
    <property type="entry name" value="TOXIN RELE"/>
    <property type="match status" value="1"/>
</dbReference>
<dbReference type="PANTHER" id="PTHR35601">
    <property type="entry name" value="TOXIN RELE"/>
    <property type="match status" value="1"/>
</dbReference>
<comment type="caution">
    <text evidence="3">The sequence shown here is derived from an EMBL/GenBank/DDBJ whole genome shotgun (WGS) entry which is preliminary data.</text>
</comment>
<evidence type="ECO:0000256" key="1">
    <source>
        <dbReference type="ARBA" id="ARBA00006226"/>
    </source>
</evidence>
<dbReference type="AlphaFoldDB" id="A0A831W9L7"/>
<organism evidence="3">
    <name type="scientific">Sedimenticola thiotaurini</name>
    <dbReference type="NCBI Taxonomy" id="1543721"/>
    <lineage>
        <taxon>Bacteria</taxon>
        <taxon>Pseudomonadati</taxon>
        <taxon>Pseudomonadota</taxon>
        <taxon>Gammaproteobacteria</taxon>
        <taxon>Chromatiales</taxon>
        <taxon>Sedimenticolaceae</taxon>
        <taxon>Sedimenticola</taxon>
    </lineage>
</organism>
<keyword evidence="2" id="KW-1277">Toxin-antitoxin system</keyword>
<comment type="similarity">
    <text evidence="1">Belongs to the RelE toxin family.</text>
</comment>
<name>A0A831W9L7_9GAMM</name>
<dbReference type="Pfam" id="PF05016">
    <property type="entry name" value="ParE_toxin"/>
    <property type="match status" value="1"/>
</dbReference>
<dbReference type="SUPFAM" id="SSF143011">
    <property type="entry name" value="RelE-like"/>
    <property type="match status" value="1"/>
</dbReference>
<reference evidence="3" key="1">
    <citation type="journal article" date="2020" name="mSystems">
        <title>Genome- and Community-Level Interaction Insights into Carbon Utilization and Element Cycling Functions of Hydrothermarchaeota in Hydrothermal Sediment.</title>
        <authorList>
            <person name="Zhou Z."/>
            <person name="Liu Y."/>
            <person name="Xu W."/>
            <person name="Pan J."/>
            <person name="Luo Z.H."/>
            <person name="Li M."/>
        </authorList>
    </citation>
    <scope>NUCLEOTIDE SEQUENCE [LARGE SCALE GENOMIC DNA]</scope>
    <source>
        <strain evidence="3">HyVt-443</strain>
    </source>
</reference>
<dbReference type="Gene3D" id="3.30.2310.20">
    <property type="entry name" value="RelE-like"/>
    <property type="match status" value="1"/>
</dbReference>
<dbReference type="EMBL" id="DRKP01000027">
    <property type="protein sequence ID" value="HEB95272.1"/>
    <property type="molecule type" value="Genomic_DNA"/>
</dbReference>
<proteinExistence type="inferred from homology"/>
<evidence type="ECO:0000313" key="3">
    <source>
        <dbReference type="EMBL" id="HEB95272.1"/>
    </source>
</evidence>
<gene>
    <name evidence="3" type="ORF">ENI96_02435</name>
</gene>
<dbReference type="Proteomes" id="UP000886251">
    <property type="component" value="Unassembled WGS sequence"/>
</dbReference>
<dbReference type="InterPro" id="IPR035093">
    <property type="entry name" value="RelE/ParE_toxin_dom_sf"/>
</dbReference>
<accession>A0A831W9L7</accession>
<dbReference type="InterPro" id="IPR007712">
    <property type="entry name" value="RelE/ParE_toxin"/>
</dbReference>
<evidence type="ECO:0000256" key="2">
    <source>
        <dbReference type="ARBA" id="ARBA00022649"/>
    </source>
</evidence>
<sequence length="87" mass="10221">MGSYRIVFKRSVAKDLRGIPNREVRRILERIDALGEDPRAEGCIKLSARERYRVRQGVYRIVYEIQDSESTVVVVRVAHRSSVYRNR</sequence>
<protein>
    <submittedName>
        <fullName evidence="3">Type II toxin-antitoxin system RelE/ParE family toxin</fullName>
    </submittedName>
</protein>